<dbReference type="Gene3D" id="1.10.10.10">
    <property type="entry name" value="Winged helix-like DNA-binding domain superfamily/Winged helix DNA-binding domain"/>
    <property type="match status" value="1"/>
</dbReference>
<evidence type="ECO:0000313" key="3">
    <source>
        <dbReference type="Proteomes" id="UP000577419"/>
    </source>
</evidence>
<dbReference type="InterPro" id="IPR036390">
    <property type="entry name" value="WH_DNA-bd_sf"/>
</dbReference>
<organism evidence="2 3">
    <name type="scientific">Candidatus Iainarchaeum sp</name>
    <dbReference type="NCBI Taxonomy" id="3101447"/>
    <lineage>
        <taxon>Archaea</taxon>
        <taxon>Candidatus Iainarchaeota</taxon>
        <taxon>Candidatus Iainarchaeia</taxon>
        <taxon>Candidatus Iainarchaeales</taxon>
        <taxon>Candidatus Iainarchaeaceae</taxon>
        <taxon>Candidatus Iainarchaeum</taxon>
    </lineage>
</organism>
<evidence type="ECO:0000313" key="2">
    <source>
        <dbReference type="EMBL" id="HIH08228.1"/>
    </source>
</evidence>
<feature type="domain" description="Transcription regulator TrmB N-terminal" evidence="1">
    <location>
        <begin position="35"/>
        <end position="102"/>
    </location>
</feature>
<comment type="caution">
    <text evidence="2">The sequence shown here is derived from an EMBL/GenBank/DDBJ whole genome shotgun (WGS) entry which is preliminary data.</text>
</comment>
<accession>A0A7J4IRU9</accession>
<dbReference type="Pfam" id="PF01978">
    <property type="entry name" value="TrmB"/>
    <property type="match status" value="1"/>
</dbReference>
<proteinExistence type="predicted"/>
<dbReference type="InterPro" id="IPR002831">
    <property type="entry name" value="Tscrpt_reg_TrmB_N"/>
</dbReference>
<dbReference type="InterPro" id="IPR036388">
    <property type="entry name" value="WH-like_DNA-bd_sf"/>
</dbReference>
<dbReference type="InterPro" id="IPR011991">
    <property type="entry name" value="ArsR-like_HTH"/>
</dbReference>
<dbReference type="Proteomes" id="UP000577419">
    <property type="component" value="Unassembled WGS sequence"/>
</dbReference>
<dbReference type="PANTHER" id="PTHR34293">
    <property type="entry name" value="HTH-TYPE TRANSCRIPTIONAL REGULATOR TRMBL2"/>
    <property type="match status" value="1"/>
</dbReference>
<dbReference type="InterPro" id="IPR051797">
    <property type="entry name" value="TrmB-like"/>
</dbReference>
<name>A0A7J4IRU9_9ARCH</name>
<gene>
    <name evidence="2" type="ORF">HA237_02550</name>
</gene>
<dbReference type="SUPFAM" id="SSF46785">
    <property type="entry name" value="Winged helix' DNA-binding domain"/>
    <property type="match status" value="1"/>
</dbReference>
<dbReference type="AlphaFoldDB" id="A0A7J4IRU9"/>
<dbReference type="CDD" id="cd00090">
    <property type="entry name" value="HTH_ARSR"/>
    <property type="match status" value="1"/>
</dbReference>
<evidence type="ECO:0000259" key="1">
    <source>
        <dbReference type="Pfam" id="PF01978"/>
    </source>
</evidence>
<reference evidence="3" key="1">
    <citation type="journal article" date="2020" name="bioRxiv">
        <title>A rank-normalized archaeal taxonomy based on genome phylogeny resolves widespread incomplete and uneven classifications.</title>
        <authorList>
            <person name="Rinke C."/>
            <person name="Chuvochina M."/>
            <person name="Mussig A.J."/>
            <person name="Chaumeil P.-A."/>
            <person name="Waite D.W."/>
            <person name="Whitman W.B."/>
            <person name="Parks D.H."/>
            <person name="Hugenholtz P."/>
        </authorList>
    </citation>
    <scope>NUCLEOTIDE SEQUENCE [LARGE SCALE GENOMIC DNA]</scope>
</reference>
<dbReference type="PANTHER" id="PTHR34293:SF1">
    <property type="entry name" value="HTH-TYPE TRANSCRIPTIONAL REGULATOR TRMBL2"/>
    <property type="match status" value="1"/>
</dbReference>
<sequence>MSRSGIYSVILQKRRIIERFNRVESSYNNMDPQILEDIGLTNAEIKVYIALLELGSSTAGPILDKTNLHNSVVHMTLNKLIDKGLVTYLKEGKRNNYQPTNPKHILDYIDQKKERFEKILPELLAKQGLSKEKPEVMMFRGIRGIREILFELLEAGGKEHHTIGSPLESVMMGDAFWIDYHQKRARKKIKAKLLFNESLREWTKKVRATGHYPHAEIKFYAKGFEPLSETIIRNDQIGILLWVEKPIGILVHNKELAESYEKYFQFLWDKAKN</sequence>
<protein>
    <recommendedName>
        <fullName evidence="1">Transcription regulator TrmB N-terminal domain-containing protein</fullName>
    </recommendedName>
</protein>
<dbReference type="EMBL" id="DUFG01000013">
    <property type="protein sequence ID" value="HIH08228.1"/>
    <property type="molecule type" value="Genomic_DNA"/>
</dbReference>